<dbReference type="EMBL" id="APRZ01000017">
    <property type="protein sequence ID" value="ENX33871.1"/>
    <property type="molecule type" value="Genomic_DNA"/>
</dbReference>
<gene>
    <name evidence="1" type="ORF">F889_02535</name>
</gene>
<evidence type="ECO:0000313" key="1">
    <source>
        <dbReference type="EMBL" id="ENX33871.1"/>
    </source>
</evidence>
<dbReference type="HOGENOM" id="CLU_123172_0_0_6"/>
<dbReference type="PROSITE" id="PS51257">
    <property type="entry name" value="PROKAR_LIPOPROTEIN"/>
    <property type="match status" value="1"/>
</dbReference>
<name>N9QUX5_9GAMM</name>
<keyword evidence="2" id="KW-1185">Reference proteome</keyword>
<dbReference type="OrthoDB" id="6699667at2"/>
<protein>
    <recommendedName>
        <fullName evidence="3">Lipoprotein</fullName>
    </recommendedName>
</protein>
<dbReference type="Proteomes" id="UP000013009">
    <property type="component" value="Unassembled WGS sequence"/>
</dbReference>
<sequence>MKPMISSSIALALTLTGCVGNMNPTGGNSRPNYPYYVTQQPMLVKKIHVPAGTILTYEEQLFKKGKQSEIMSESKLTDILLPKDQTIDWGGVPVTMISQFFNSSMRGYSVHADFKKLDANKRTRFSQLWQSCDDELGISIKDRKDWSFNKANIADVQSCSTNYQRYFKKIESQQQFLDLMYSELMKVKDH</sequence>
<accession>N9QUX5</accession>
<dbReference type="RefSeq" id="WP_005274742.1">
    <property type="nucleotide sequence ID" value="NZ_KB850195.1"/>
</dbReference>
<evidence type="ECO:0008006" key="3">
    <source>
        <dbReference type="Google" id="ProtNLM"/>
    </source>
</evidence>
<proteinExistence type="predicted"/>
<organism evidence="1 2">
    <name type="scientific">Acinetobacter colistiniresistens</name>
    <dbReference type="NCBI Taxonomy" id="280145"/>
    <lineage>
        <taxon>Bacteria</taxon>
        <taxon>Pseudomonadati</taxon>
        <taxon>Pseudomonadota</taxon>
        <taxon>Gammaproteobacteria</taxon>
        <taxon>Moraxellales</taxon>
        <taxon>Moraxellaceae</taxon>
        <taxon>Acinetobacter</taxon>
    </lineage>
</organism>
<dbReference type="AlphaFoldDB" id="N9QUX5"/>
<evidence type="ECO:0000313" key="2">
    <source>
        <dbReference type="Proteomes" id="UP000013009"/>
    </source>
</evidence>
<comment type="caution">
    <text evidence="1">The sequence shown here is derived from an EMBL/GenBank/DDBJ whole genome shotgun (WGS) entry which is preliminary data.</text>
</comment>
<reference evidence="1 2" key="1">
    <citation type="submission" date="2013-02" db="EMBL/GenBank/DDBJ databases">
        <title>The Genome Sequence of Acinetobacter sp. NIPH 1859.</title>
        <authorList>
            <consortium name="The Broad Institute Genome Sequencing Platform"/>
            <consortium name="The Broad Institute Genome Sequencing Center for Infectious Disease"/>
            <person name="Cerqueira G."/>
            <person name="Feldgarden M."/>
            <person name="Courvalin P."/>
            <person name="Perichon B."/>
            <person name="Grillot-Courvalin C."/>
            <person name="Clermont D."/>
            <person name="Rocha E."/>
            <person name="Yoon E.-J."/>
            <person name="Nemec A."/>
            <person name="Walker B."/>
            <person name="Young S.K."/>
            <person name="Zeng Q."/>
            <person name="Gargeya S."/>
            <person name="Fitzgerald M."/>
            <person name="Haas B."/>
            <person name="Abouelleil A."/>
            <person name="Alvarado L."/>
            <person name="Arachchi H.M."/>
            <person name="Berlin A.M."/>
            <person name="Chapman S.B."/>
            <person name="Dewar J."/>
            <person name="Goldberg J."/>
            <person name="Griggs A."/>
            <person name="Gujja S."/>
            <person name="Hansen M."/>
            <person name="Howarth C."/>
            <person name="Imamovic A."/>
            <person name="Larimer J."/>
            <person name="McCowan C."/>
            <person name="Murphy C."/>
            <person name="Neiman D."/>
            <person name="Pearson M."/>
            <person name="Priest M."/>
            <person name="Roberts A."/>
            <person name="Saif S."/>
            <person name="Shea T."/>
            <person name="Sisk P."/>
            <person name="Sykes S."/>
            <person name="Wortman J."/>
            <person name="Nusbaum C."/>
            <person name="Birren B."/>
        </authorList>
    </citation>
    <scope>NUCLEOTIDE SEQUENCE [LARGE SCALE GENOMIC DNA]</scope>
    <source>
        <strain evidence="1 2">NIPH 1859</strain>
    </source>
</reference>
<dbReference type="PATRIC" id="fig|1217695.3.peg.2466"/>